<accession>A0AC59ZZV3</accession>
<reference evidence="1" key="1">
    <citation type="submission" date="2023-05" db="EMBL/GenBank/DDBJ databases">
        <authorList>
            <consortium name="ELIXIR-Norway"/>
        </authorList>
    </citation>
    <scope>NUCLEOTIDE SEQUENCE</scope>
</reference>
<feature type="non-terminal residue" evidence="1">
    <location>
        <position position="60"/>
    </location>
</feature>
<name>A0AC59ZZV3_RANTA</name>
<gene>
    <name evidence="1" type="ORF">MRATA1EN22A_LOCUS24936</name>
</gene>
<dbReference type="Proteomes" id="UP001162501">
    <property type="component" value="Chromosome 6"/>
</dbReference>
<organism evidence="1 2">
    <name type="scientific">Rangifer tarandus platyrhynchus</name>
    <name type="common">Svalbard reindeer</name>
    <dbReference type="NCBI Taxonomy" id="3082113"/>
    <lineage>
        <taxon>Eukaryota</taxon>
        <taxon>Metazoa</taxon>
        <taxon>Chordata</taxon>
        <taxon>Craniata</taxon>
        <taxon>Vertebrata</taxon>
        <taxon>Euteleostomi</taxon>
        <taxon>Mammalia</taxon>
        <taxon>Eutheria</taxon>
        <taxon>Laurasiatheria</taxon>
        <taxon>Artiodactyla</taxon>
        <taxon>Ruminantia</taxon>
        <taxon>Pecora</taxon>
        <taxon>Cervidae</taxon>
        <taxon>Odocoileinae</taxon>
        <taxon>Rangifer</taxon>
    </lineage>
</organism>
<protein>
    <submittedName>
        <fullName evidence="1">Uncharacterized protein</fullName>
    </submittedName>
</protein>
<reference evidence="1" key="2">
    <citation type="submission" date="2025-03" db="EMBL/GenBank/DDBJ databases">
        <authorList>
            <consortium name="ELIXIR-Norway"/>
            <consortium name="Elixir Norway"/>
        </authorList>
    </citation>
    <scope>NUCLEOTIDE SEQUENCE</scope>
</reference>
<evidence type="ECO:0000313" key="2">
    <source>
        <dbReference type="Proteomes" id="UP001162501"/>
    </source>
</evidence>
<feature type="non-terminal residue" evidence="1">
    <location>
        <position position="1"/>
    </location>
</feature>
<sequence>ACRSAPGAWRGPRTGQSGGQSRSARQARADASGLARARKESRSEPPGGAASPPQEPQTRG</sequence>
<dbReference type="EMBL" id="OX596090">
    <property type="protein sequence ID" value="CAN0537622.1"/>
    <property type="molecule type" value="Genomic_DNA"/>
</dbReference>
<evidence type="ECO:0000313" key="1">
    <source>
        <dbReference type="EMBL" id="CAN0537622.1"/>
    </source>
</evidence>
<proteinExistence type="predicted"/>